<dbReference type="AlphaFoldDB" id="A3XHF6"/>
<organism evidence="1 2">
    <name type="scientific">Leeuwenhoekiella blandensis (strain CECT 7118 / CCUG 51940 / KCTC 22103 / MED217)</name>
    <name type="common">Flavobacterium sp. (strain MED217)</name>
    <dbReference type="NCBI Taxonomy" id="398720"/>
    <lineage>
        <taxon>Bacteria</taxon>
        <taxon>Pseudomonadati</taxon>
        <taxon>Bacteroidota</taxon>
        <taxon>Flavobacteriia</taxon>
        <taxon>Flavobacteriales</taxon>
        <taxon>Flavobacteriaceae</taxon>
        <taxon>Leeuwenhoekiella</taxon>
    </lineage>
</organism>
<gene>
    <name evidence="1" type="ORF">MED217_17120</name>
</gene>
<dbReference type="STRING" id="398720.MED217_17120"/>
<proteinExistence type="predicted"/>
<name>A3XHF6_LEEBM</name>
<accession>A3XHF6</accession>
<evidence type="ECO:0000313" key="1">
    <source>
        <dbReference type="EMBL" id="EAQ51285.1"/>
    </source>
</evidence>
<dbReference type="InterPro" id="IPR027829">
    <property type="entry name" value="DUF4625"/>
</dbReference>
<sequence>MFSSLFIASCSSDNDSVRDEERPTITINYNAGFPQACETLQRGETYTFTARVQTTRH</sequence>
<evidence type="ECO:0000313" key="2">
    <source>
        <dbReference type="Proteomes" id="UP000001601"/>
    </source>
</evidence>
<dbReference type="Proteomes" id="UP000001601">
    <property type="component" value="Unassembled WGS sequence"/>
</dbReference>
<dbReference type="HOGENOM" id="CLU_2991134_0_0_10"/>
<comment type="caution">
    <text evidence="1">The sequence shown here is derived from an EMBL/GenBank/DDBJ whole genome shotgun (WGS) entry which is preliminary data.</text>
</comment>
<dbReference type="EMBL" id="AANC01000001">
    <property type="protein sequence ID" value="EAQ51285.1"/>
    <property type="molecule type" value="Genomic_DNA"/>
</dbReference>
<dbReference type="Pfam" id="PF15418">
    <property type="entry name" value="DUF4625"/>
    <property type="match status" value="1"/>
</dbReference>
<reference evidence="1 2" key="1">
    <citation type="journal article" date="2007" name="Nature">
        <title>Light stimulates growth of proteorhodopsin-containing marine Flavobacteria.</title>
        <authorList>
            <person name="Gomez-Consarnau L."/>
            <person name="Gonzalez J.M."/>
            <person name="Coll-Llado M."/>
            <person name="Gourdon P."/>
            <person name="Pascher T."/>
            <person name="Neutze R."/>
            <person name="Pedros-Alio C."/>
            <person name="Pinhassi J."/>
        </authorList>
    </citation>
    <scope>NUCLEOTIDE SEQUENCE [LARGE SCALE GENOMIC DNA]</scope>
    <source>
        <strain evidence="1 2">MED217</strain>
    </source>
</reference>
<protein>
    <submittedName>
        <fullName evidence="1">Uncharacterized protein</fullName>
    </submittedName>
</protein>
<keyword evidence="2" id="KW-1185">Reference proteome</keyword>